<dbReference type="EMBL" id="BART01020082">
    <property type="protein sequence ID" value="GAG99859.1"/>
    <property type="molecule type" value="Genomic_DNA"/>
</dbReference>
<name>X1BVS2_9ZZZZ</name>
<dbReference type="Pfam" id="PF00432">
    <property type="entry name" value="Prenyltrans"/>
    <property type="match status" value="2"/>
</dbReference>
<accession>X1BVS2</accession>
<feature type="domain" description="Prenyltransferase alpha-alpha toroid" evidence="2">
    <location>
        <begin position="207"/>
        <end position="279"/>
    </location>
</feature>
<dbReference type="SUPFAM" id="SSF48239">
    <property type="entry name" value="Terpenoid cyclases/Protein prenyltransferases"/>
    <property type="match status" value="1"/>
</dbReference>
<evidence type="ECO:0000313" key="3">
    <source>
        <dbReference type="EMBL" id="GAG99859.1"/>
    </source>
</evidence>
<reference evidence="3" key="1">
    <citation type="journal article" date="2014" name="Front. Microbiol.">
        <title>High frequency of phylogenetically diverse reductive dehalogenase-homologous genes in deep subseafloor sedimentary metagenomes.</title>
        <authorList>
            <person name="Kawai M."/>
            <person name="Futagami T."/>
            <person name="Toyoda A."/>
            <person name="Takaki Y."/>
            <person name="Nishi S."/>
            <person name="Hori S."/>
            <person name="Arai W."/>
            <person name="Tsubouchi T."/>
            <person name="Morono Y."/>
            <person name="Uchiyama I."/>
            <person name="Ito T."/>
            <person name="Fujiyama A."/>
            <person name="Inagaki F."/>
            <person name="Takami H."/>
        </authorList>
    </citation>
    <scope>NUCLEOTIDE SEQUENCE</scope>
    <source>
        <strain evidence="3">Expedition CK06-06</strain>
    </source>
</reference>
<protein>
    <recommendedName>
        <fullName evidence="2">Prenyltransferase alpha-alpha toroid domain-containing protein</fullName>
    </recommendedName>
</protein>
<comment type="caution">
    <text evidence="3">The sequence shown here is derived from an EMBL/GenBank/DDBJ whole genome shotgun (WGS) entry which is preliminary data.</text>
</comment>
<dbReference type="GO" id="GO:0003824">
    <property type="term" value="F:catalytic activity"/>
    <property type="evidence" value="ECO:0007669"/>
    <property type="project" value="InterPro"/>
</dbReference>
<evidence type="ECO:0000259" key="2">
    <source>
        <dbReference type="Pfam" id="PF00432"/>
    </source>
</evidence>
<proteinExistence type="predicted"/>
<feature type="domain" description="Prenyltransferase alpha-alpha toroid" evidence="2">
    <location>
        <begin position="51"/>
        <end position="126"/>
    </location>
</feature>
<sequence>EYPYITVFKKEIFKSFVLVKERDIGTFYIKDHDEVVDFFLNINNRILDEPNLNLENVFWFLLLRKYLKIVSKERDKDIYDFIIKCEVSKGDKTGFKFSPHSDQREPDLWSTYFAIASLSLIDSLESYFISKGKKLVIREIKDFIALHNKGSTFLHCLDKDCEICKKTSSARTIFFVLELLRFIKIDTRLSKEVFLPFLDDKKKDPSLVFKLLSLKHLGLDMNVRDKAIQYLLSFAKANGGFSFKQNQGRINTSFWMVYALDIYSWLLDYNPMGIYSFINSRLNGILHQETHRN</sequence>
<gene>
    <name evidence="3" type="ORF">S01H4_37389</name>
</gene>
<dbReference type="InterPro" id="IPR008930">
    <property type="entry name" value="Terpenoid_cyclase/PrenylTrfase"/>
</dbReference>
<dbReference type="AlphaFoldDB" id="X1BVS2"/>
<dbReference type="CDD" id="cd00688">
    <property type="entry name" value="ISOPREN_C2_like"/>
    <property type="match status" value="1"/>
</dbReference>
<evidence type="ECO:0000256" key="1">
    <source>
        <dbReference type="ARBA" id="ARBA00022737"/>
    </source>
</evidence>
<dbReference type="Gene3D" id="1.50.10.20">
    <property type="match status" value="1"/>
</dbReference>
<feature type="non-terminal residue" evidence="3">
    <location>
        <position position="1"/>
    </location>
</feature>
<organism evidence="3">
    <name type="scientific">marine sediment metagenome</name>
    <dbReference type="NCBI Taxonomy" id="412755"/>
    <lineage>
        <taxon>unclassified sequences</taxon>
        <taxon>metagenomes</taxon>
        <taxon>ecological metagenomes</taxon>
    </lineage>
</organism>
<keyword evidence="1" id="KW-0677">Repeat</keyword>
<dbReference type="InterPro" id="IPR001330">
    <property type="entry name" value="Prenyltrans"/>
</dbReference>
<feature type="non-terminal residue" evidence="3">
    <location>
        <position position="293"/>
    </location>
</feature>